<reference evidence="6 8" key="2">
    <citation type="submission" date="2019-06" db="EMBL/GenBank/DDBJ databases">
        <title>Complete genome of Shewanella marisflavi ECSMB14101, a mussel settlement-inducing bacterium isolated from East China Sea.</title>
        <authorList>
            <person name="Yang J."/>
            <person name="Liang X."/>
            <person name="Chang R."/>
            <person name="Peng L."/>
        </authorList>
    </citation>
    <scope>NUCLEOTIDE SEQUENCE [LARGE SCALE GENOMIC DNA]</scope>
    <source>
        <strain evidence="6 8">ECSMB14101</strain>
    </source>
</reference>
<dbReference type="KEGG" id="smav:CFF01_17590"/>
<sequence>MKRLDSKDKQILSILQDEGRLPVAELANRLNLSDTPCLRRIKKLEQDGYIQGYSARLDPKALALNVIVYAFVRLTENSATYGEQFEQEMSRLPQVQECSVITGAYDYLLKIVAHDLLEYEGFVKHSLGGLKCIASIESTVVLKQTFSRHQLPIT</sequence>
<dbReference type="RefSeq" id="WP_033540729.1">
    <property type="nucleotide sequence ID" value="NZ_CP022272.1"/>
</dbReference>
<feature type="domain" description="HTH asnC-type" evidence="4">
    <location>
        <begin position="4"/>
        <end position="65"/>
    </location>
</feature>
<dbReference type="Gene3D" id="3.30.70.920">
    <property type="match status" value="1"/>
</dbReference>
<dbReference type="InterPro" id="IPR036388">
    <property type="entry name" value="WH-like_DNA-bd_sf"/>
</dbReference>
<dbReference type="SUPFAM" id="SSF46785">
    <property type="entry name" value="Winged helix' DNA-binding domain"/>
    <property type="match status" value="1"/>
</dbReference>
<evidence type="ECO:0000259" key="4">
    <source>
        <dbReference type="PROSITE" id="PS50956"/>
    </source>
</evidence>
<dbReference type="Proteomes" id="UP000198233">
    <property type="component" value="Chromosome"/>
</dbReference>
<gene>
    <name evidence="5" type="ORF">CFF01_17590</name>
    <name evidence="6" type="ORF">FGA12_17640</name>
</gene>
<evidence type="ECO:0000256" key="3">
    <source>
        <dbReference type="ARBA" id="ARBA00023163"/>
    </source>
</evidence>
<dbReference type="SUPFAM" id="SSF54909">
    <property type="entry name" value="Dimeric alpha+beta barrel"/>
    <property type="match status" value="1"/>
</dbReference>
<keyword evidence="1" id="KW-0805">Transcription regulation</keyword>
<dbReference type="PANTHER" id="PTHR30154:SF34">
    <property type="entry name" value="TRANSCRIPTIONAL REGULATOR AZLB"/>
    <property type="match status" value="1"/>
</dbReference>
<dbReference type="GO" id="GO:0043200">
    <property type="term" value="P:response to amino acid"/>
    <property type="evidence" value="ECO:0007669"/>
    <property type="project" value="TreeGrafter"/>
</dbReference>
<keyword evidence="8" id="KW-1185">Reference proteome</keyword>
<dbReference type="Proteomes" id="UP000318758">
    <property type="component" value="Chromosome"/>
</dbReference>
<evidence type="ECO:0000313" key="8">
    <source>
        <dbReference type="Proteomes" id="UP000318758"/>
    </source>
</evidence>
<dbReference type="CDD" id="cd00090">
    <property type="entry name" value="HTH_ARSR"/>
    <property type="match status" value="1"/>
</dbReference>
<dbReference type="InterPro" id="IPR011008">
    <property type="entry name" value="Dimeric_a/b-barrel"/>
</dbReference>
<dbReference type="PROSITE" id="PS50956">
    <property type="entry name" value="HTH_ASNC_2"/>
    <property type="match status" value="1"/>
</dbReference>
<dbReference type="EMBL" id="CP022272">
    <property type="protein sequence ID" value="ASJ98254.1"/>
    <property type="molecule type" value="Genomic_DNA"/>
</dbReference>
<keyword evidence="3" id="KW-0804">Transcription</keyword>
<dbReference type="Pfam" id="PF13412">
    <property type="entry name" value="HTH_24"/>
    <property type="match status" value="1"/>
</dbReference>
<dbReference type="InterPro" id="IPR000485">
    <property type="entry name" value="AsnC-type_HTH_dom"/>
</dbReference>
<dbReference type="PROSITE" id="PS00519">
    <property type="entry name" value="HTH_ASNC_1"/>
    <property type="match status" value="1"/>
</dbReference>
<protein>
    <submittedName>
        <fullName evidence="5">Lrp/AsnC family transcriptional regulator</fullName>
    </submittedName>
</protein>
<proteinExistence type="predicted"/>
<keyword evidence="2" id="KW-0238">DNA-binding</keyword>
<dbReference type="GO" id="GO:0043565">
    <property type="term" value="F:sequence-specific DNA binding"/>
    <property type="evidence" value="ECO:0007669"/>
    <property type="project" value="InterPro"/>
</dbReference>
<evidence type="ECO:0000313" key="7">
    <source>
        <dbReference type="Proteomes" id="UP000198233"/>
    </source>
</evidence>
<dbReference type="Gene3D" id="1.10.10.10">
    <property type="entry name" value="Winged helix-like DNA-binding domain superfamily/Winged helix DNA-binding domain"/>
    <property type="match status" value="1"/>
</dbReference>
<evidence type="ECO:0000313" key="5">
    <source>
        <dbReference type="EMBL" id="ASJ98254.1"/>
    </source>
</evidence>
<dbReference type="SMART" id="SM00344">
    <property type="entry name" value="HTH_ASNC"/>
    <property type="match status" value="1"/>
</dbReference>
<dbReference type="PANTHER" id="PTHR30154">
    <property type="entry name" value="LEUCINE-RESPONSIVE REGULATORY PROTEIN"/>
    <property type="match status" value="1"/>
</dbReference>
<name>A0AAC9U2U0_9GAMM</name>
<dbReference type="EMBL" id="CP041153">
    <property type="protein sequence ID" value="QDF76838.1"/>
    <property type="molecule type" value="Genomic_DNA"/>
</dbReference>
<accession>A0AAC9U2U0</accession>
<reference evidence="5 7" key="1">
    <citation type="submission" date="2017-06" db="EMBL/GenBank/DDBJ databases">
        <title>Complete genome sequence of Shewanella marisflavi EP1 associated with anaerobic 2,4-dinitrotoluene reduction and salt tolerance.</title>
        <authorList>
            <person name="Huang J."/>
        </authorList>
    </citation>
    <scope>NUCLEOTIDE SEQUENCE [LARGE SCALE GENOMIC DNA]</scope>
    <source>
        <strain evidence="5 7">EP1</strain>
    </source>
</reference>
<dbReference type="PRINTS" id="PR00033">
    <property type="entry name" value="HTHASNC"/>
</dbReference>
<dbReference type="InterPro" id="IPR011991">
    <property type="entry name" value="ArsR-like_HTH"/>
</dbReference>
<dbReference type="GO" id="GO:0005829">
    <property type="term" value="C:cytosol"/>
    <property type="evidence" value="ECO:0007669"/>
    <property type="project" value="TreeGrafter"/>
</dbReference>
<dbReference type="Pfam" id="PF01037">
    <property type="entry name" value="AsnC_trans_reg"/>
    <property type="match status" value="1"/>
</dbReference>
<dbReference type="InterPro" id="IPR019885">
    <property type="entry name" value="Tscrpt_reg_HTH_AsnC-type_CS"/>
</dbReference>
<dbReference type="InterPro" id="IPR036390">
    <property type="entry name" value="WH_DNA-bd_sf"/>
</dbReference>
<evidence type="ECO:0000256" key="1">
    <source>
        <dbReference type="ARBA" id="ARBA00023015"/>
    </source>
</evidence>
<dbReference type="GO" id="GO:0006355">
    <property type="term" value="P:regulation of DNA-templated transcription"/>
    <property type="evidence" value="ECO:0007669"/>
    <property type="project" value="UniProtKB-ARBA"/>
</dbReference>
<organism evidence="5 7">
    <name type="scientific">Shewanella marisflavi</name>
    <dbReference type="NCBI Taxonomy" id="260364"/>
    <lineage>
        <taxon>Bacteria</taxon>
        <taxon>Pseudomonadati</taxon>
        <taxon>Pseudomonadota</taxon>
        <taxon>Gammaproteobacteria</taxon>
        <taxon>Alteromonadales</taxon>
        <taxon>Shewanellaceae</taxon>
        <taxon>Shewanella</taxon>
    </lineage>
</organism>
<dbReference type="AlphaFoldDB" id="A0AAC9U2U0"/>
<evidence type="ECO:0000313" key="6">
    <source>
        <dbReference type="EMBL" id="QDF76838.1"/>
    </source>
</evidence>
<dbReference type="InterPro" id="IPR019888">
    <property type="entry name" value="Tscrpt_reg_AsnC-like"/>
</dbReference>
<dbReference type="InterPro" id="IPR019887">
    <property type="entry name" value="Tscrpt_reg_AsnC/Lrp_C"/>
</dbReference>
<evidence type="ECO:0000256" key="2">
    <source>
        <dbReference type="ARBA" id="ARBA00023125"/>
    </source>
</evidence>